<dbReference type="EMBL" id="CP094242">
    <property type="protein sequence ID" value="UNV88130.1"/>
    <property type="molecule type" value="Genomic_DNA"/>
</dbReference>
<keyword evidence="3" id="KW-0285">Flavoprotein</keyword>
<evidence type="ECO:0000256" key="2">
    <source>
        <dbReference type="ARBA" id="ARBA00004141"/>
    </source>
</evidence>
<keyword evidence="11" id="KW-0411">Iron-sulfur</keyword>
<name>A0A0C1H4J7_9NEIS</name>
<dbReference type="SUPFAM" id="SSF63380">
    <property type="entry name" value="Riboflavin synthase domain-like"/>
    <property type="match status" value="1"/>
</dbReference>
<dbReference type="EMBL" id="JUFZ01000015">
    <property type="protein sequence ID" value="KIC12651.1"/>
    <property type="molecule type" value="Genomic_DNA"/>
</dbReference>
<dbReference type="AlphaFoldDB" id="A0A0C1H4J7"/>
<keyword evidence="7" id="KW-0274">FAD</keyword>
<keyword evidence="10" id="KW-0408">Iron</keyword>
<evidence type="ECO:0000256" key="11">
    <source>
        <dbReference type="ARBA" id="ARBA00023014"/>
    </source>
</evidence>
<keyword evidence="18" id="KW-1185">Reference proteome</keyword>
<feature type="domain" description="FAD-binding FR-type" evidence="14">
    <location>
        <begin position="217"/>
        <end position="312"/>
    </location>
</feature>
<keyword evidence="6" id="KW-0479">Metal-binding</keyword>
<comment type="subcellular location">
    <subcellularLocation>
        <location evidence="2">Membrane</location>
        <topology evidence="2">Multi-pass membrane protein</topology>
    </subcellularLocation>
</comment>
<dbReference type="InterPro" id="IPR013130">
    <property type="entry name" value="Fe3_Rdtase_TM_dom"/>
</dbReference>
<evidence type="ECO:0000313" key="17">
    <source>
        <dbReference type="Proteomes" id="UP000031390"/>
    </source>
</evidence>
<keyword evidence="12 13" id="KW-0472">Membrane</keyword>
<dbReference type="SUPFAM" id="SSF52343">
    <property type="entry name" value="Ferredoxin reductase-like, C-terminal NADP-linked domain"/>
    <property type="match status" value="1"/>
</dbReference>
<reference evidence="16 18" key="2">
    <citation type="submission" date="2022-03" db="EMBL/GenBank/DDBJ databases">
        <title>Genome sequencing of Morococcus cerebrosus.</title>
        <authorList>
            <person name="Baek M.-G."/>
            <person name="Yi H."/>
        </authorList>
    </citation>
    <scope>NUCLEOTIDE SEQUENCE [LARGE SCALE GENOMIC DNA]</scope>
    <source>
        <strain evidence="16 18">CIP 81.93</strain>
    </source>
</reference>
<dbReference type="InterPro" id="IPR050415">
    <property type="entry name" value="MRET"/>
</dbReference>
<dbReference type="Gene3D" id="2.40.30.10">
    <property type="entry name" value="Translation factors"/>
    <property type="match status" value="1"/>
</dbReference>
<evidence type="ECO:0000256" key="13">
    <source>
        <dbReference type="SAM" id="Phobius"/>
    </source>
</evidence>
<evidence type="ECO:0000256" key="1">
    <source>
        <dbReference type="ARBA" id="ARBA00001974"/>
    </source>
</evidence>
<dbReference type="GO" id="GO:0016020">
    <property type="term" value="C:membrane"/>
    <property type="evidence" value="ECO:0007669"/>
    <property type="project" value="UniProtKB-SubCell"/>
</dbReference>
<evidence type="ECO:0000259" key="14">
    <source>
        <dbReference type="PROSITE" id="PS51384"/>
    </source>
</evidence>
<dbReference type="Pfam" id="PF01794">
    <property type="entry name" value="Ferric_reduct"/>
    <property type="match status" value="1"/>
</dbReference>
<dbReference type="RefSeq" id="WP_039405251.1">
    <property type="nucleotide sequence ID" value="NZ_CP094242.1"/>
</dbReference>
<dbReference type="InterPro" id="IPR039261">
    <property type="entry name" value="FNR_nucleotide-bd"/>
</dbReference>
<dbReference type="PROSITE" id="PS51384">
    <property type="entry name" value="FAD_FR"/>
    <property type="match status" value="1"/>
</dbReference>
<evidence type="ECO:0000256" key="3">
    <source>
        <dbReference type="ARBA" id="ARBA00022630"/>
    </source>
</evidence>
<accession>A0A0C1H4J7</accession>
<dbReference type="PANTHER" id="PTHR47354:SF8">
    <property type="entry name" value="1,2-PHENYLACETYL-COA EPOXIDASE, SUBUNIT E"/>
    <property type="match status" value="1"/>
</dbReference>
<dbReference type="Pfam" id="PF08022">
    <property type="entry name" value="FAD_binding_8"/>
    <property type="match status" value="1"/>
</dbReference>
<evidence type="ECO:0000256" key="8">
    <source>
        <dbReference type="ARBA" id="ARBA00022989"/>
    </source>
</evidence>
<evidence type="ECO:0000256" key="4">
    <source>
        <dbReference type="ARBA" id="ARBA00022692"/>
    </source>
</evidence>
<dbReference type="InterPro" id="IPR013112">
    <property type="entry name" value="FAD-bd_8"/>
</dbReference>
<dbReference type="Proteomes" id="UP000829504">
    <property type="component" value="Chromosome"/>
</dbReference>
<dbReference type="InterPro" id="IPR017927">
    <property type="entry name" value="FAD-bd_FR_type"/>
</dbReference>
<evidence type="ECO:0000313" key="18">
    <source>
        <dbReference type="Proteomes" id="UP000829504"/>
    </source>
</evidence>
<feature type="transmembrane region" description="Helical" evidence="13">
    <location>
        <begin position="193"/>
        <end position="213"/>
    </location>
</feature>
<dbReference type="GO" id="GO:0051537">
    <property type="term" value="F:2 iron, 2 sulfur cluster binding"/>
    <property type="evidence" value="ECO:0007669"/>
    <property type="project" value="UniProtKB-KW"/>
</dbReference>
<evidence type="ECO:0000256" key="6">
    <source>
        <dbReference type="ARBA" id="ARBA00022723"/>
    </source>
</evidence>
<evidence type="ECO:0000256" key="10">
    <source>
        <dbReference type="ARBA" id="ARBA00023004"/>
    </source>
</evidence>
<evidence type="ECO:0000313" key="16">
    <source>
        <dbReference type="EMBL" id="UNV88130.1"/>
    </source>
</evidence>
<sequence length="429" mass="48585">MKNIKFTLAIFFGGIFALWLLATSFPDQWGVFPVRNLLLQLTGTISILAMSGCLILAVRPKMLETPLGGLDKMYRLHKWLGIIALSGSILHWTCKQFPKWLIELGLIDGKRPPRPPMQEILTLKDWLATQRHFAEEVGEIAFYVAIVLLVAALIKRIPYRWFAKLHILIVPVYLALVWHTIVLANFAYWSQPLGWLLIAALLAGIACSLIALFKRIGNPQNATVSALNQNGNLLSLTLNTPKWQGHRAGQFLFLRAHGESHPFTIASDWQPDNQQLTLVIKDLGDYTRRLPQRLNIGDTVQIDGAYGRFDFSDGQAQIWVSNGIGFTPFLARLNELAKQPATQPIDWFHADRNLPAETLAHWQNLAQQANVNFHYIPSETQRLTAEHIGQTVRDSANRSLWLCGNRNFTRSISGSLKTRSQHLELFEFR</sequence>
<organism evidence="15 17">
    <name type="scientific">Morococcus cerebrosus</name>
    <dbReference type="NCBI Taxonomy" id="1056807"/>
    <lineage>
        <taxon>Bacteria</taxon>
        <taxon>Pseudomonadati</taxon>
        <taxon>Pseudomonadota</taxon>
        <taxon>Betaproteobacteria</taxon>
        <taxon>Neisseriales</taxon>
        <taxon>Neisseriaceae</taxon>
        <taxon>Morococcus</taxon>
    </lineage>
</organism>
<protein>
    <submittedName>
        <fullName evidence="15 16">Ferric reductase</fullName>
    </submittedName>
</protein>
<comment type="cofactor">
    <cofactor evidence="1">
        <name>FAD</name>
        <dbReference type="ChEBI" id="CHEBI:57692"/>
    </cofactor>
</comment>
<evidence type="ECO:0000256" key="12">
    <source>
        <dbReference type="ARBA" id="ARBA00023136"/>
    </source>
</evidence>
<dbReference type="PANTHER" id="PTHR47354">
    <property type="entry name" value="NADH OXIDOREDUCTASE HCR"/>
    <property type="match status" value="1"/>
</dbReference>
<feature type="transmembrane region" description="Helical" evidence="13">
    <location>
        <begin position="36"/>
        <end position="58"/>
    </location>
</feature>
<dbReference type="GO" id="GO:0046872">
    <property type="term" value="F:metal ion binding"/>
    <property type="evidence" value="ECO:0007669"/>
    <property type="project" value="UniProtKB-KW"/>
</dbReference>
<evidence type="ECO:0000313" key="15">
    <source>
        <dbReference type="EMBL" id="KIC12651.1"/>
    </source>
</evidence>
<feature type="transmembrane region" description="Helical" evidence="13">
    <location>
        <begin position="140"/>
        <end position="158"/>
    </location>
</feature>
<evidence type="ECO:0000256" key="9">
    <source>
        <dbReference type="ARBA" id="ARBA00023002"/>
    </source>
</evidence>
<keyword evidence="4 13" id="KW-0812">Transmembrane</keyword>
<dbReference type="Proteomes" id="UP000031390">
    <property type="component" value="Unassembled WGS sequence"/>
</dbReference>
<feature type="transmembrane region" description="Helical" evidence="13">
    <location>
        <begin position="79"/>
        <end position="98"/>
    </location>
</feature>
<reference evidence="15 17" key="1">
    <citation type="submission" date="2014-12" db="EMBL/GenBank/DDBJ databases">
        <title>Genome sequence of Morococcus cerebrosus.</title>
        <authorList>
            <person name="Shin S.-K."/>
            <person name="Yi H."/>
        </authorList>
    </citation>
    <scope>NUCLEOTIDE SEQUENCE [LARGE SCALE GENOMIC DNA]</scope>
    <source>
        <strain evidence="15 17">CIP 81.93</strain>
    </source>
</reference>
<keyword evidence="5" id="KW-0001">2Fe-2S</keyword>
<keyword evidence="8 13" id="KW-1133">Transmembrane helix</keyword>
<evidence type="ECO:0000256" key="7">
    <source>
        <dbReference type="ARBA" id="ARBA00022827"/>
    </source>
</evidence>
<dbReference type="PATRIC" id="fig|1056807.3.peg.372"/>
<evidence type="ECO:0000256" key="5">
    <source>
        <dbReference type="ARBA" id="ARBA00022714"/>
    </source>
</evidence>
<dbReference type="GO" id="GO:0016491">
    <property type="term" value="F:oxidoreductase activity"/>
    <property type="evidence" value="ECO:0007669"/>
    <property type="project" value="UniProtKB-KW"/>
</dbReference>
<dbReference type="Gene3D" id="3.40.50.80">
    <property type="entry name" value="Nucleotide-binding domain of ferredoxin-NADP reductase (FNR) module"/>
    <property type="match status" value="1"/>
</dbReference>
<dbReference type="GO" id="GO:0050660">
    <property type="term" value="F:flavin adenine dinucleotide binding"/>
    <property type="evidence" value="ECO:0007669"/>
    <property type="project" value="TreeGrafter"/>
</dbReference>
<feature type="transmembrane region" description="Helical" evidence="13">
    <location>
        <begin position="165"/>
        <end position="187"/>
    </location>
</feature>
<dbReference type="InterPro" id="IPR017938">
    <property type="entry name" value="Riboflavin_synthase-like_b-brl"/>
</dbReference>
<keyword evidence="9" id="KW-0560">Oxidoreductase</keyword>
<gene>
    <name evidence="15" type="ORF">MCC93_03860</name>
    <name evidence="16" type="ORF">MON37_04170</name>
</gene>
<proteinExistence type="predicted"/>